<protein>
    <recommendedName>
        <fullName evidence="1">Putative membrane protein insertion efficiency factor</fullName>
    </recommendedName>
</protein>
<comment type="subcellular location">
    <subcellularLocation>
        <location evidence="1">Cell membrane</location>
        <topology evidence="1">Peripheral membrane protein</topology>
        <orientation evidence="1">Cytoplasmic side</orientation>
    </subcellularLocation>
</comment>
<dbReference type="InterPro" id="IPR002696">
    <property type="entry name" value="Membr_insert_effic_factor_YidD"/>
</dbReference>
<proteinExistence type="inferred from homology"/>
<feature type="region of interest" description="Disordered" evidence="2">
    <location>
        <begin position="86"/>
        <end position="109"/>
    </location>
</feature>
<dbReference type="PANTHER" id="PTHR33383">
    <property type="entry name" value="MEMBRANE PROTEIN INSERTION EFFICIENCY FACTOR-RELATED"/>
    <property type="match status" value="1"/>
</dbReference>
<name>A0A7T0LLN5_9ACTO</name>
<dbReference type="Pfam" id="PF01809">
    <property type="entry name" value="YidD"/>
    <property type="match status" value="1"/>
</dbReference>
<dbReference type="AlphaFoldDB" id="A0A7T0LLN5"/>
<comment type="function">
    <text evidence="1">Could be involved in insertion of integral membrane proteins into the membrane.</text>
</comment>
<keyword evidence="4" id="KW-1185">Reference proteome</keyword>
<evidence type="ECO:0000256" key="2">
    <source>
        <dbReference type="SAM" id="MobiDB-lite"/>
    </source>
</evidence>
<dbReference type="HAMAP" id="MF_00386">
    <property type="entry name" value="UPF0161_YidD"/>
    <property type="match status" value="1"/>
</dbReference>
<dbReference type="SMART" id="SM01234">
    <property type="entry name" value="Haemolytic"/>
    <property type="match status" value="1"/>
</dbReference>
<keyword evidence="1" id="KW-1003">Cell membrane</keyword>
<organism evidence="3 4">
    <name type="scientific">Actinomyces respiraculi</name>
    <dbReference type="NCBI Taxonomy" id="2744574"/>
    <lineage>
        <taxon>Bacteria</taxon>
        <taxon>Bacillati</taxon>
        <taxon>Actinomycetota</taxon>
        <taxon>Actinomycetes</taxon>
        <taxon>Actinomycetales</taxon>
        <taxon>Actinomycetaceae</taxon>
        <taxon>Actinomyces</taxon>
    </lineage>
</organism>
<dbReference type="GO" id="GO:0005886">
    <property type="term" value="C:plasma membrane"/>
    <property type="evidence" value="ECO:0007669"/>
    <property type="project" value="UniProtKB-SubCell"/>
</dbReference>
<gene>
    <name evidence="3" type="primary">yidD</name>
    <name evidence="3" type="ORF">ID810_12210</name>
</gene>
<dbReference type="RefSeq" id="WP_166857439.1">
    <property type="nucleotide sequence ID" value="NZ_CP063989.1"/>
</dbReference>
<evidence type="ECO:0000313" key="3">
    <source>
        <dbReference type="EMBL" id="QPL05433.1"/>
    </source>
</evidence>
<keyword evidence="1" id="KW-0472">Membrane</keyword>
<dbReference type="Proteomes" id="UP000594637">
    <property type="component" value="Chromosome"/>
</dbReference>
<dbReference type="PANTHER" id="PTHR33383:SF1">
    <property type="entry name" value="MEMBRANE PROTEIN INSERTION EFFICIENCY FACTOR-RELATED"/>
    <property type="match status" value="1"/>
</dbReference>
<evidence type="ECO:0000313" key="4">
    <source>
        <dbReference type="Proteomes" id="UP000594637"/>
    </source>
</evidence>
<dbReference type="KEGG" id="arep:ID810_12210"/>
<comment type="similarity">
    <text evidence="1">Belongs to the UPF0161 family.</text>
</comment>
<accession>A0A7T0LLN5</accession>
<evidence type="ECO:0000256" key="1">
    <source>
        <dbReference type="HAMAP-Rule" id="MF_00386"/>
    </source>
</evidence>
<sequence>MTRSAQAHGPQDEESRESLLMRIVLAPVRFYQQWISPGLPRSCRYYPTCSAYAVQAVQVHGPLKGLVLGTWRVLRCNPFTRGGVDHVPDPGQWRYHHPHDVPRPDTATP</sequence>
<dbReference type="EMBL" id="CP063989">
    <property type="protein sequence ID" value="QPL05433.1"/>
    <property type="molecule type" value="Genomic_DNA"/>
</dbReference>
<reference evidence="3 4" key="1">
    <citation type="submission" date="2020-11" db="EMBL/GenBank/DDBJ databases">
        <title>Actinomyces sp. ZJ750.</title>
        <authorList>
            <person name="Zhou J."/>
        </authorList>
    </citation>
    <scope>NUCLEOTIDE SEQUENCE [LARGE SCALE GENOMIC DNA]</scope>
    <source>
        <strain evidence="3 4">ZJ750</strain>
    </source>
</reference>
<dbReference type="NCBIfam" id="TIGR00278">
    <property type="entry name" value="membrane protein insertion efficiency factor YidD"/>
    <property type="match status" value="1"/>
</dbReference>